<evidence type="ECO:0000256" key="1">
    <source>
        <dbReference type="SAM" id="MobiDB-lite"/>
    </source>
</evidence>
<dbReference type="RefSeq" id="WP_188692900.1">
    <property type="nucleotide sequence ID" value="NZ_BMIR01000008.1"/>
</dbReference>
<protein>
    <submittedName>
        <fullName evidence="2">Putative lipoprotein YlaJ</fullName>
    </submittedName>
</protein>
<comment type="caution">
    <text evidence="2">The sequence shown here is derived from an EMBL/GenBank/DDBJ whole genome shotgun (WGS) entry which is preliminary data.</text>
</comment>
<dbReference type="AlphaFoldDB" id="A0A8J2YH62"/>
<proteinExistence type="predicted"/>
<dbReference type="InterPro" id="IPR019076">
    <property type="entry name" value="Spore_lipoprot_YhcN/YlaJ-like"/>
</dbReference>
<organism evidence="2 3">
    <name type="scientific">Pullulanibacillus camelliae</name>
    <dbReference type="NCBI Taxonomy" id="1707096"/>
    <lineage>
        <taxon>Bacteria</taxon>
        <taxon>Bacillati</taxon>
        <taxon>Bacillota</taxon>
        <taxon>Bacilli</taxon>
        <taxon>Bacillales</taxon>
        <taxon>Sporolactobacillaceae</taxon>
        <taxon>Pullulanibacillus</taxon>
    </lineage>
</organism>
<sequence length="181" mass="19682">MFKKGCLLLGSLVLLTACQGNQSSNQSEPLHVTEVKQTVDDKQRNLNGKQIAKRLVNIANRIPGVNDATVIVAGNYAVVGIDVDKNLDRTKVGDIKSSVAEALKKDPYGANAAVTSDPDIIQRLKNMGKQMRQGKPLSGIASELAAIVERLVPEIPNNVRPNEQEDNPQPTQQNQEKHQAK</sequence>
<dbReference type="PROSITE" id="PS51257">
    <property type="entry name" value="PROKAR_LIPOPROTEIN"/>
    <property type="match status" value="1"/>
</dbReference>
<dbReference type="Pfam" id="PF09580">
    <property type="entry name" value="Spore_YhcN_YlaJ"/>
    <property type="match status" value="1"/>
</dbReference>
<reference evidence="2" key="2">
    <citation type="submission" date="2020-09" db="EMBL/GenBank/DDBJ databases">
        <authorList>
            <person name="Sun Q."/>
            <person name="Zhou Y."/>
        </authorList>
    </citation>
    <scope>NUCLEOTIDE SEQUENCE</scope>
    <source>
        <strain evidence="2">CGMCC 1.15371</strain>
    </source>
</reference>
<name>A0A8J2YH62_9BACL</name>
<dbReference type="Proteomes" id="UP000628775">
    <property type="component" value="Unassembled WGS sequence"/>
</dbReference>
<reference evidence="2" key="1">
    <citation type="journal article" date="2014" name="Int. J. Syst. Evol. Microbiol.">
        <title>Complete genome sequence of Corynebacterium casei LMG S-19264T (=DSM 44701T), isolated from a smear-ripened cheese.</title>
        <authorList>
            <consortium name="US DOE Joint Genome Institute (JGI-PGF)"/>
            <person name="Walter F."/>
            <person name="Albersmeier A."/>
            <person name="Kalinowski J."/>
            <person name="Ruckert C."/>
        </authorList>
    </citation>
    <scope>NUCLEOTIDE SEQUENCE</scope>
    <source>
        <strain evidence="2">CGMCC 1.15371</strain>
    </source>
</reference>
<feature type="region of interest" description="Disordered" evidence="1">
    <location>
        <begin position="155"/>
        <end position="181"/>
    </location>
</feature>
<evidence type="ECO:0000313" key="2">
    <source>
        <dbReference type="EMBL" id="GGE41005.1"/>
    </source>
</evidence>
<keyword evidence="3" id="KW-1185">Reference proteome</keyword>
<dbReference type="NCBIfam" id="TIGR02898">
    <property type="entry name" value="spore_YhcN_YlaJ"/>
    <property type="match status" value="1"/>
</dbReference>
<evidence type="ECO:0000313" key="3">
    <source>
        <dbReference type="Proteomes" id="UP000628775"/>
    </source>
</evidence>
<keyword evidence="2" id="KW-0449">Lipoprotein</keyword>
<dbReference type="GO" id="GO:0030435">
    <property type="term" value="P:sporulation resulting in formation of a cellular spore"/>
    <property type="evidence" value="ECO:0007669"/>
    <property type="project" value="InterPro"/>
</dbReference>
<gene>
    <name evidence="2" type="primary">ylaJ</name>
    <name evidence="2" type="ORF">GCM10011391_19680</name>
</gene>
<accession>A0A8J2YH62</accession>
<dbReference type="InterPro" id="IPR014247">
    <property type="entry name" value="Spore_lipoprot_YhcN/YlaJ"/>
</dbReference>
<dbReference type="EMBL" id="BMIR01000008">
    <property type="protein sequence ID" value="GGE41005.1"/>
    <property type="molecule type" value="Genomic_DNA"/>
</dbReference>